<sequence length="357" mass="40056">MLRELQGVNLEGAGHGFDTRDGFSVSNSTLQQNDDSYSSAMLTVAALAMVIIMVVGIAGNSLTIVALLRCPRVRNVAAAFIICLCVADCLFCVLVLPFSAHAYYYGTWRFGSTLCNVVPLIRYANVGESLLCIAMITINRYVMIAHYGMYTKIYKPIWIAAMITFCCTLSFGMQVPTLLGYWGKYAYEDKIKSCTIVPDEYGRTSKNVLFIIAFIIPCLIIICCYARIFWVVHSSESRMRKHAASNNKDSSRTGKEKRDQKNRRNEWRITKMVLAIFLSFLLCYLPITIVKVVDSNVKQPALHVWTTIMLSMSACINPIIYVIMNKQYRQAYKSVLTCQRPRMLSTTPGAGSSYGGQ</sequence>
<comment type="subcellular location">
    <subcellularLocation>
        <location evidence="1">Cell membrane</location>
        <topology evidence="1">Multi-pass membrane protein</topology>
    </subcellularLocation>
</comment>
<dbReference type="InterPro" id="IPR000276">
    <property type="entry name" value="GPCR_Rhodpsn"/>
</dbReference>
<keyword evidence="5 11" id="KW-1133">Transmembrane helix</keyword>
<feature type="domain" description="G-protein coupled receptors family 1 profile" evidence="12">
    <location>
        <begin position="59"/>
        <end position="321"/>
    </location>
</feature>
<feature type="transmembrane region" description="Helical" evidence="11">
    <location>
        <begin position="40"/>
        <end position="68"/>
    </location>
</feature>
<dbReference type="GO" id="GO:0004930">
    <property type="term" value="F:G protein-coupled receptor activity"/>
    <property type="evidence" value="ECO:0007669"/>
    <property type="project" value="UniProtKB-KW"/>
</dbReference>
<dbReference type="PANTHER" id="PTHR24228:SF63">
    <property type="entry name" value="G-PROTEIN COUPLED RECEPTOR MOODY"/>
    <property type="match status" value="1"/>
</dbReference>
<keyword evidence="6" id="KW-0297">G-protein coupled receptor</keyword>
<evidence type="ECO:0000259" key="12">
    <source>
        <dbReference type="PROSITE" id="PS50262"/>
    </source>
</evidence>
<evidence type="ECO:0000256" key="7">
    <source>
        <dbReference type="ARBA" id="ARBA00023136"/>
    </source>
</evidence>
<gene>
    <name evidence="13" type="ORF">g.38882</name>
</gene>
<feature type="transmembrane region" description="Helical" evidence="11">
    <location>
        <begin position="153"/>
        <end position="173"/>
    </location>
</feature>
<dbReference type="Pfam" id="PF00001">
    <property type="entry name" value="7tm_1"/>
    <property type="match status" value="1"/>
</dbReference>
<feature type="transmembrane region" description="Helical" evidence="11">
    <location>
        <begin position="75"/>
        <end position="100"/>
    </location>
</feature>
<evidence type="ECO:0000256" key="6">
    <source>
        <dbReference type="ARBA" id="ARBA00023040"/>
    </source>
</evidence>
<keyword evidence="3" id="KW-1003">Cell membrane</keyword>
<accession>A0A1B6EZ82</accession>
<dbReference type="GO" id="GO:0005886">
    <property type="term" value="C:plasma membrane"/>
    <property type="evidence" value="ECO:0007669"/>
    <property type="project" value="UniProtKB-SubCell"/>
</dbReference>
<evidence type="ECO:0000256" key="10">
    <source>
        <dbReference type="SAM" id="MobiDB-lite"/>
    </source>
</evidence>
<keyword evidence="8" id="KW-0675">Receptor</keyword>
<keyword evidence="4 11" id="KW-0812">Transmembrane</keyword>
<dbReference type="SMART" id="SM01381">
    <property type="entry name" value="7TM_GPCR_Srsx"/>
    <property type="match status" value="1"/>
</dbReference>
<dbReference type="PROSITE" id="PS50262">
    <property type="entry name" value="G_PROTEIN_RECEP_F1_2"/>
    <property type="match status" value="1"/>
</dbReference>
<organism evidence="13">
    <name type="scientific">Cuerna arida</name>
    <dbReference type="NCBI Taxonomy" id="1464854"/>
    <lineage>
        <taxon>Eukaryota</taxon>
        <taxon>Metazoa</taxon>
        <taxon>Ecdysozoa</taxon>
        <taxon>Arthropoda</taxon>
        <taxon>Hexapoda</taxon>
        <taxon>Insecta</taxon>
        <taxon>Pterygota</taxon>
        <taxon>Neoptera</taxon>
        <taxon>Paraneoptera</taxon>
        <taxon>Hemiptera</taxon>
        <taxon>Auchenorrhyncha</taxon>
        <taxon>Membracoidea</taxon>
        <taxon>Cicadellidae</taxon>
        <taxon>Cicadellinae</taxon>
        <taxon>Proconiini</taxon>
        <taxon>Cuerna</taxon>
    </lineage>
</organism>
<evidence type="ECO:0000256" key="11">
    <source>
        <dbReference type="SAM" id="Phobius"/>
    </source>
</evidence>
<keyword evidence="7 11" id="KW-0472">Membrane</keyword>
<feature type="transmembrane region" description="Helical" evidence="11">
    <location>
        <begin position="208"/>
        <end position="232"/>
    </location>
</feature>
<comment type="similarity">
    <text evidence="2">Belongs to the G-protein coupled receptor 1 family.</text>
</comment>
<feature type="transmembrane region" description="Helical" evidence="11">
    <location>
        <begin position="272"/>
        <end position="290"/>
    </location>
</feature>
<proteinExistence type="inferred from homology"/>
<evidence type="ECO:0000256" key="1">
    <source>
        <dbReference type="ARBA" id="ARBA00004651"/>
    </source>
</evidence>
<evidence type="ECO:0000256" key="8">
    <source>
        <dbReference type="ARBA" id="ARBA00023170"/>
    </source>
</evidence>
<dbReference type="SUPFAM" id="SSF81321">
    <property type="entry name" value="Family A G protein-coupled receptor-like"/>
    <property type="match status" value="1"/>
</dbReference>
<feature type="compositionally biased region" description="Basic and acidic residues" evidence="10">
    <location>
        <begin position="249"/>
        <end position="262"/>
    </location>
</feature>
<evidence type="ECO:0000313" key="13">
    <source>
        <dbReference type="EMBL" id="JAS43161.1"/>
    </source>
</evidence>
<evidence type="ECO:0000256" key="9">
    <source>
        <dbReference type="ARBA" id="ARBA00023224"/>
    </source>
</evidence>
<dbReference type="AlphaFoldDB" id="A0A1B6EZ82"/>
<evidence type="ECO:0000256" key="4">
    <source>
        <dbReference type="ARBA" id="ARBA00022692"/>
    </source>
</evidence>
<dbReference type="CDD" id="cd15210">
    <property type="entry name" value="7tmA_GPR84-like"/>
    <property type="match status" value="1"/>
</dbReference>
<feature type="transmembrane region" description="Helical" evidence="11">
    <location>
        <begin position="302"/>
        <end position="324"/>
    </location>
</feature>
<feature type="transmembrane region" description="Helical" evidence="11">
    <location>
        <begin position="120"/>
        <end position="141"/>
    </location>
</feature>
<evidence type="ECO:0000256" key="2">
    <source>
        <dbReference type="ARBA" id="ARBA00010663"/>
    </source>
</evidence>
<dbReference type="PRINTS" id="PR00237">
    <property type="entry name" value="GPCRRHODOPSN"/>
</dbReference>
<dbReference type="EMBL" id="GECZ01026608">
    <property type="protein sequence ID" value="JAS43161.1"/>
    <property type="molecule type" value="Transcribed_RNA"/>
</dbReference>
<dbReference type="PANTHER" id="PTHR24228">
    <property type="entry name" value="B2 BRADYKININ RECEPTOR/ANGIOTENSIN II RECEPTOR"/>
    <property type="match status" value="1"/>
</dbReference>
<evidence type="ECO:0000256" key="3">
    <source>
        <dbReference type="ARBA" id="ARBA00022475"/>
    </source>
</evidence>
<reference evidence="13" key="1">
    <citation type="submission" date="2015-11" db="EMBL/GenBank/DDBJ databases">
        <title>De novo transcriptome assembly of four potential Pierce s Disease insect vectors from Arizona vineyards.</title>
        <authorList>
            <person name="Tassone E.E."/>
        </authorList>
    </citation>
    <scope>NUCLEOTIDE SEQUENCE</scope>
</reference>
<dbReference type="Gene3D" id="1.20.1070.10">
    <property type="entry name" value="Rhodopsin 7-helix transmembrane proteins"/>
    <property type="match status" value="1"/>
</dbReference>
<evidence type="ECO:0000256" key="5">
    <source>
        <dbReference type="ARBA" id="ARBA00022989"/>
    </source>
</evidence>
<feature type="region of interest" description="Disordered" evidence="10">
    <location>
        <begin position="242"/>
        <end position="262"/>
    </location>
</feature>
<dbReference type="InterPro" id="IPR017452">
    <property type="entry name" value="GPCR_Rhodpsn_7TM"/>
</dbReference>
<name>A0A1B6EZ82_9HEMI</name>
<protein>
    <recommendedName>
        <fullName evidence="12">G-protein coupled receptors family 1 profile domain-containing protein</fullName>
    </recommendedName>
</protein>
<keyword evidence="9" id="KW-0807">Transducer</keyword>